<dbReference type="PRINTS" id="PR00053">
    <property type="entry name" value="FORKHEAD"/>
</dbReference>
<dbReference type="InterPro" id="IPR018533">
    <property type="entry name" value="Forkhead_box_C"/>
</dbReference>
<dbReference type="Pfam" id="PF08430">
    <property type="entry name" value="Forkhead_N"/>
    <property type="match status" value="1"/>
</dbReference>
<dbReference type="GO" id="GO:0009653">
    <property type="term" value="P:anatomical structure morphogenesis"/>
    <property type="evidence" value="ECO:0007669"/>
    <property type="project" value="TreeGrafter"/>
</dbReference>
<protein>
    <submittedName>
        <fullName evidence="7">FoxA</fullName>
    </submittedName>
</protein>
<dbReference type="PROSITE" id="PS00658">
    <property type="entry name" value="FORK_HEAD_2"/>
    <property type="match status" value="1"/>
</dbReference>
<dbReference type="InterPro" id="IPR036388">
    <property type="entry name" value="WH-like_DNA-bd_sf"/>
</dbReference>
<name>A0A0F6N0S7_TERTR</name>
<dbReference type="SUPFAM" id="SSF46785">
    <property type="entry name" value="Winged helix' DNA-binding domain"/>
    <property type="match status" value="1"/>
</dbReference>
<sequence>MMLPTAKSPYDPNSTSHGYSMSGMTNMANPMGSMAMSNMSYSPQTMSMGGMGAMGTMGTMGGMHHTMGMAPAMGAMTMGTMNTMTGMNGMGMTPAGMGMNTAMNPDAMSPMRMDLNRAQAINRANQKTYRRSYTHAKPPYSYISLITMAIQQSPNKMCTLSEIYQFIMDLFPFYRQNQQRWQNSIRHSLSFNDCFCKVPRTPDRPGKGSYWTLHPDSGNMFENGCYLRRQKRFKCHKKESLRQAGRSDGEGGDEDQEEQDHQTQTNVPNQIPGQIHENGEPQHVPKVEPQVQQTVSGSPNPAMAPVTSTHQQQQEMIRPPPMTLDGVHGYHPSQLNPHFNHPFSITNIMSSEQRDNETRESMKMYEQIAAQQGYLPTHGYPGHQMSSAKEHSPSQMNVNDYYKGYQNNPTAQVSL</sequence>
<dbReference type="FunFam" id="1.10.10.10:FF:000042">
    <property type="entry name" value="hepatocyte nuclear factor 3-beta"/>
    <property type="match status" value="1"/>
</dbReference>
<dbReference type="Gene3D" id="1.10.10.10">
    <property type="entry name" value="Winged helix-like DNA-binding domain superfamily/Winged helix DNA-binding domain"/>
    <property type="match status" value="1"/>
</dbReference>
<dbReference type="InterPro" id="IPR047388">
    <property type="entry name" value="FH-like_dFKH"/>
</dbReference>
<reference evidence="7" key="1">
    <citation type="submission" date="2013-12" db="EMBL/GenBank/DDBJ databases">
        <title>Multiple evolution of protostomy from a deuterostomic bilaterian ancestor.</title>
        <authorList>
            <person name="Martin-Duran J.M."/>
            <person name="Passamaneck Y.J."/>
            <person name="Martindale M.Q."/>
            <person name="Hejnol A."/>
        </authorList>
    </citation>
    <scope>NUCLEOTIDE SEQUENCE</scope>
</reference>
<dbReference type="PROSITE" id="PS50039">
    <property type="entry name" value="FORK_HEAD_3"/>
    <property type="match status" value="1"/>
</dbReference>
<proteinExistence type="evidence at transcript level"/>
<dbReference type="GO" id="GO:0000981">
    <property type="term" value="F:DNA-binding transcription factor activity, RNA polymerase II-specific"/>
    <property type="evidence" value="ECO:0007669"/>
    <property type="project" value="TreeGrafter"/>
</dbReference>
<feature type="compositionally biased region" description="Polar residues" evidence="5">
    <location>
        <begin position="405"/>
        <end position="415"/>
    </location>
</feature>
<dbReference type="GO" id="GO:0000978">
    <property type="term" value="F:RNA polymerase II cis-regulatory region sequence-specific DNA binding"/>
    <property type="evidence" value="ECO:0007669"/>
    <property type="project" value="TreeGrafter"/>
</dbReference>
<gene>
    <name evidence="7" type="primary">foxA</name>
</gene>
<keyword evidence="2 4" id="KW-0238">DNA-binding</keyword>
<dbReference type="Pfam" id="PF09354">
    <property type="entry name" value="HNF_C"/>
    <property type="match status" value="1"/>
</dbReference>
<evidence type="ECO:0000256" key="1">
    <source>
        <dbReference type="ARBA" id="ARBA00004123"/>
    </source>
</evidence>
<dbReference type="SMART" id="SM00339">
    <property type="entry name" value="FH"/>
    <property type="match status" value="1"/>
</dbReference>
<dbReference type="InterPro" id="IPR050211">
    <property type="entry name" value="FOX_domain-containing"/>
</dbReference>
<dbReference type="PROSITE" id="PS00657">
    <property type="entry name" value="FORK_HEAD_1"/>
    <property type="match status" value="1"/>
</dbReference>
<dbReference type="PANTHER" id="PTHR11829:SF167">
    <property type="entry name" value="HEPATOCYTE NUCLEAR FACTOR 3-BETA"/>
    <property type="match status" value="1"/>
</dbReference>
<dbReference type="GO" id="GO:0005634">
    <property type="term" value="C:nucleus"/>
    <property type="evidence" value="ECO:0007669"/>
    <property type="project" value="UniProtKB-SubCell"/>
</dbReference>
<evidence type="ECO:0000256" key="2">
    <source>
        <dbReference type="ARBA" id="ARBA00023125"/>
    </source>
</evidence>
<dbReference type="InterPro" id="IPR001766">
    <property type="entry name" value="Fork_head_dom"/>
</dbReference>
<keyword evidence="3 4" id="KW-0539">Nucleus</keyword>
<dbReference type="AlphaFoldDB" id="A0A0F6N0S7"/>
<feature type="domain" description="Fork-head" evidence="6">
    <location>
        <begin position="137"/>
        <end position="231"/>
    </location>
</feature>
<feature type="region of interest" description="Disordered" evidence="5">
    <location>
        <begin position="236"/>
        <end position="282"/>
    </location>
</feature>
<feature type="DNA-binding region" description="Fork-head" evidence="4">
    <location>
        <begin position="137"/>
        <end position="231"/>
    </location>
</feature>
<feature type="region of interest" description="Disordered" evidence="5">
    <location>
        <begin position="375"/>
        <end position="415"/>
    </location>
</feature>
<dbReference type="CDD" id="cd20041">
    <property type="entry name" value="FH_dFKH"/>
    <property type="match status" value="1"/>
</dbReference>
<organism evidence="7">
    <name type="scientific">Terebratalia transversa</name>
    <name type="common">Transverse lampshell</name>
    <dbReference type="NCBI Taxonomy" id="34513"/>
    <lineage>
        <taxon>Eukaryota</taxon>
        <taxon>Metazoa</taxon>
        <taxon>Spiralia</taxon>
        <taxon>Lophotrochozoa</taxon>
        <taxon>Brachiopoda</taxon>
        <taxon>Rhynchonelliformea</taxon>
        <taxon>Rhynchonellata</taxon>
        <taxon>Terebratellidina</taxon>
        <taxon>Laqueoidea</taxon>
        <taxon>Laqueidae</taxon>
        <taxon>Terebratalia</taxon>
    </lineage>
</organism>
<dbReference type="InterPro" id="IPR030456">
    <property type="entry name" value="TF_fork_head_CS_2"/>
</dbReference>
<evidence type="ECO:0000259" key="6">
    <source>
        <dbReference type="PROSITE" id="PS50039"/>
    </source>
</evidence>
<evidence type="ECO:0000313" key="7">
    <source>
        <dbReference type="EMBL" id="AHY88466.1"/>
    </source>
</evidence>
<evidence type="ECO:0000256" key="5">
    <source>
        <dbReference type="SAM" id="MobiDB-lite"/>
    </source>
</evidence>
<dbReference type="GO" id="GO:0030154">
    <property type="term" value="P:cell differentiation"/>
    <property type="evidence" value="ECO:0007669"/>
    <property type="project" value="TreeGrafter"/>
</dbReference>
<dbReference type="InterPro" id="IPR036390">
    <property type="entry name" value="WH_DNA-bd_sf"/>
</dbReference>
<dbReference type="GO" id="GO:0019904">
    <property type="term" value="F:protein domain specific binding"/>
    <property type="evidence" value="ECO:0007669"/>
    <property type="project" value="InterPro"/>
</dbReference>
<feature type="compositionally biased region" description="Basic and acidic residues" evidence="5">
    <location>
        <begin position="238"/>
        <end position="249"/>
    </location>
</feature>
<dbReference type="Pfam" id="PF00250">
    <property type="entry name" value="Forkhead"/>
    <property type="match status" value="1"/>
</dbReference>
<evidence type="ECO:0000256" key="4">
    <source>
        <dbReference type="PROSITE-ProRule" id="PRU00089"/>
    </source>
</evidence>
<dbReference type="InterPro" id="IPR013638">
    <property type="entry name" value="Fork-head_N"/>
</dbReference>
<dbReference type="EMBL" id="KF946077">
    <property type="protein sequence ID" value="AHY88466.1"/>
    <property type="molecule type" value="mRNA"/>
</dbReference>
<dbReference type="PANTHER" id="PTHR11829">
    <property type="entry name" value="FORKHEAD BOX PROTEIN"/>
    <property type="match status" value="1"/>
</dbReference>
<accession>A0A0F6N0S7</accession>
<dbReference type="InterPro" id="IPR018122">
    <property type="entry name" value="TF_fork_head_CS_1"/>
</dbReference>
<comment type="subcellular location">
    <subcellularLocation>
        <location evidence="1 4">Nucleus</location>
    </subcellularLocation>
</comment>
<evidence type="ECO:0000256" key="3">
    <source>
        <dbReference type="ARBA" id="ARBA00023242"/>
    </source>
</evidence>